<evidence type="ECO:0000256" key="3">
    <source>
        <dbReference type="ARBA" id="ARBA00012976"/>
    </source>
</evidence>
<name>A0AA42DKR3_9FIRM</name>
<evidence type="ECO:0000256" key="9">
    <source>
        <dbReference type="ARBA" id="ARBA00031642"/>
    </source>
</evidence>
<evidence type="ECO:0000313" key="14">
    <source>
        <dbReference type="EMBL" id="MDA3730815.1"/>
    </source>
</evidence>
<keyword evidence="15" id="KW-1185">Reference proteome</keyword>
<evidence type="ECO:0000256" key="13">
    <source>
        <dbReference type="ARBA" id="ARBA00043832"/>
    </source>
</evidence>
<comment type="catalytic activity">
    <reaction evidence="13">
        <text>(2R)-2,3-bisphosphoglycerate + H2O = (2R)-2-phosphoglycerate + phosphate</text>
        <dbReference type="Rhea" id="RHEA:27381"/>
        <dbReference type="ChEBI" id="CHEBI:15377"/>
        <dbReference type="ChEBI" id="CHEBI:43474"/>
        <dbReference type="ChEBI" id="CHEBI:58248"/>
        <dbReference type="ChEBI" id="CHEBI:58289"/>
        <dbReference type="EC" id="3.1.3.80"/>
    </reaction>
    <physiologicalReaction direction="left-to-right" evidence="13">
        <dbReference type="Rhea" id="RHEA:27382"/>
    </physiologicalReaction>
</comment>
<evidence type="ECO:0000256" key="7">
    <source>
        <dbReference type="ARBA" id="ARBA00022801"/>
    </source>
</evidence>
<dbReference type="RefSeq" id="WP_271011321.1">
    <property type="nucleotide sequence ID" value="NZ_JAQIFT010000016.1"/>
</dbReference>
<keyword evidence="6" id="KW-0732">Signal</keyword>
<reference evidence="14" key="1">
    <citation type="journal article" date="2023" name="Int. J. Syst. Evol. Microbiol.">
        <title>&lt;i&gt;Holtiella tumoricola&lt;/i&gt; gen. nov. sp. nov., isolated from a human clinical sample.</title>
        <authorList>
            <person name="Allen-Vercoe E."/>
            <person name="Daigneault M.C."/>
            <person name="Vancuren S.J."/>
            <person name="Cochrane K."/>
            <person name="O'Neal L.L."/>
            <person name="Sankaranarayanan K."/>
            <person name="Lawson P.A."/>
        </authorList>
    </citation>
    <scope>NUCLEOTIDE SEQUENCE</scope>
    <source>
        <strain evidence="14">CC70A</strain>
    </source>
</reference>
<evidence type="ECO:0000256" key="10">
    <source>
        <dbReference type="ARBA" id="ARBA00043668"/>
    </source>
</evidence>
<proteinExistence type="inferred from homology"/>
<evidence type="ECO:0000256" key="4">
    <source>
        <dbReference type="ARBA" id="ARBA00013040"/>
    </source>
</evidence>
<dbReference type="Pfam" id="PF00328">
    <property type="entry name" value="His_Phos_2"/>
    <property type="match status" value="1"/>
</dbReference>
<evidence type="ECO:0000256" key="2">
    <source>
        <dbReference type="ARBA" id="ARBA00008422"/>
    </source>
</evidence>
<protein>
    <recommendedName>
        <fullName evidence="5">Multiple inositol polyphosphate phosphatase 1</fullName>
        <ecNumber evidence="4">3.1.3.62</ecNumber>
        <ecNumber evidence="3">3.1.3.80</ecNumber>
    </recommendedName>
    <alternativeName>
        <fullName evidence="9">2,3-bisphosphoglycerate 3-phosphatase</fullName>
    </alternativeName>
</protein>
<organism evidence="14 15">
    <name type="scientific">Holtiella tumoricola</name>
    <dbReference type="NCBI Taxonomy" id="3018743"/>
    <lineage>
        <taxon>Bacteria</taxon>
        <taxon>Bacillati</taxon>
        <taxon>Bacillota</taxon>
        <taxon>Clostridia</taxon>
        <taxon>Lachnospirales</taxon>
        <taxon>Cellulosilyticaceae</taxon>
        <taxon>Holtiella</taxon>
    </lineage>
</organism>
<evidence type="ECO:0000256" key="8">
    <source>
        <dbReference type="ARBA" id="ARBA00023136"/>
    </source>
</evidence>
<comment type="catalytic activity">
    <reaction evidence="12">
        <text>1D-myo-inositol hexakisphosphate + H2O = 1D-myo-inositol 1,2,4,5,6-pentakisphosphate + phosphate</text>
        <dbReference type="Rhea" id="RHEA:16989"/>
        <dbReference type="ChEBI" id="CHEBI:15377"/>
        <dbReference type="ChEBI" id="CHEBI:43474"/>
        <dbReference type="ChEBI" id="CHEBI:57798"/>
        <dbReference type="ChEBI" id="CHEBI:58130"/>
        <dbReference type="EC" id="3.1.3.62"/>
    </reaction>
    <physiologicalReaction direction="left-to-right" evidence="12">
        <dbReference type="Rhea" id="RHEA:16990"/>
    </physiologicalReaction>
</comment>
<dbReference type="GO" id="GO:0034417">
    <property type="term" value="F:bisphosphoglycerate 3-phosphatase activity"/>
    <property type="evidence" value="ECO:0007669"/>
    <property type="project" value="UniProtKB-EC"/>
</dbReference>
<dbReference type="PANTHER" id="PTHR20963:SF8">
    <property type="entry name" value="MULTIPLE INOSITOL POLYPHOSPHATE PHOSPHATASE 1"/>
    <property type="match status" value="1"/>
</dbReference>
<comment type="caution">
    <text evidence="14">The sequence shown here is derived from an EMBL/GenBank/DDBJ whole genome shotgun (WGS) entry which is preliminary data.</text>
</comment>
<dbReference type="EC" id="3.1.3.62" evidence="4"/>
<dbReference type="Gene3D" id="3.40.50.1240">
    <property type="entry name" value="Phosphoglycerate mutase-like"/>
    <property type="match status" value="1"/>
</dbReference>
<dbReference type="AlphaFoldDB" id="A0AA42DKR3"/>
<evidence type="ECO:0000256" key="5">
    <source>
        <dbReference type="ARBA" id="ARBA00018097"/>
    </source>
</evidence>
<dbReference type="GO" id="GO:0016020">
    <property type="term" value="C:membrane"/>
    <property type="evidence" value="ECO:0007669"/>
    <property type="project" value="UniProtKB-SubCell"/>
</dbReference>
<dbReference type="Proteomes" id="UP001169242">
    <property type="component" value="Unassembled WGS sequence"/>
</dbReference>
<dbReference type="EMBL" id="JAQIFT010000016">
    <property type="protein sequence ID" value="MDA3730815.1"/>
    <property type="molecule type" value="Genomic_DNA"/>
</dbReference>
<evidence type="ECO:0000256" key="11">
    <source>
        <dbReference type="ARBA" id="ARBA00043671"/>
    </source>
</evidence>
<keyword evidence="7" id="KW-0378">Hydrolase</keyword>
<evidence type="ECO:0000256" key="1">
    <source>
        <dbReference type="ARBA" id="ARBA00004370"/>
    </source>
</evidence>
<comment type="subcellular location">
    <subcellularLocation>
        <location evidence="1">Membrane</location>
    </subcellularLocation>
</comment>
<evidence type="ECO:0000256" key="6">
    <source>
        <dbReference type="ARBA" id="ARBA00022729"/>
    </source>
</evidence>
<comment type="catalytic activity">
    <reaction evidence="11">
        <text>1D-myo-inositol 1,2,4,5,6-pentakisphosphate + H2O = 1D-myo-inositol 1,2,5,6-tetrakisphosphate + phosphate</text>
        <dbReference type="Rhea" id="RHEA:77115"/>
        <dbReference type="ChEBI" id="CHEBI:15377"/>
        <dbReference type="ChEBI" id="CHEBI:43474"/>
        <dbReference type="ChEBI" id="CHEBI:57798"/>
        <dbReference type="ChEBI" id="CHEBI:195535"/>
        <dbReference type="EC" id="3.1.3.62"/>
    </reaction>
    <physiologicalReaction direction="left-to-right" evidence="11">
        <dbReference type="Rhea" id="RHEA:77116"/>
    </physiologicalReaction>
</comment>
<accession>A0AA42DKR3</accession>
<comment type="catalytic activity">
    <reaction evidence="10">
        <text>1D-myo-inositol 1,2,5,6-tetrakisphosphate + H2O = 1D-myo-inositol 1,2,6-trisphosphate + phosphate</text>
        <dbReference type="Rhea" id="RHEA:77119"/>
        <dbReference type="ChEBI" id="CHEBI:15377"/>
        <dbReference type="ChEBI" id="CHEBI:43474"/>
        <dbReference type="ChEBI" id="CHEBI:195535"/>
        <dbReference type="ChEBI" id="CHEBI:195537"/>
        <dbReference type="EC" id="3.1.3.62"/>
    </reaction>
    <physiologicalReaction direction="left-to-right" evidence="10">
        <dbReference type="Rhea" id="RHEA:77120"/>
    </physiologicalReaction>
</comment>
<dbReference type="InterPro" id="IPR029033">
    <property type="entry name" value="His_PPase_superfam"/>
</dbReference>
<evidence type="ECO:0000256" key="12">
    <source>
        <dbReference type="ARBA" id="ARBA00043691"/>
    </source>
</evidence>
<comment type="similarity">
    <text evidence="2">Belongs to the histidine acid phosphatase family. MINPP1 subfamily.</text>
</comment>
<gene>
    <name evidence="14" type="ORF">PBV87_04795</name>
</gene>
<dbReference type="SUPFAM" id="SSF53254">
    <property type="entry name" value="Phosphoglycerate mutase-like"/>
    <property type="match status" value="1"/>
</dbReference>
<keyword evidence="8" id="KW-0472">Membrane</keyword>
<dbReference type="EC" id="3.1.3.80" evidence="3"/>
<dbReference type="InterPro" id="IPR000560">
    <property type="entry name" value="His_Pase_clade-2"/>
</dbReference>
<sequence length="414" mass="47699">MSLPMARCYLGTETPYYYTPESEIEAPSGYHAVYISHLSRHGSRYVTSSKGAQELYKVLSEAYKQNELTQEGKQLRRQIRRFMALSQGKYGLLTPFGVQEQKGIAKRMYAHYPTVFGKQVHAVSTYVTRAKQSMDAFIKELSHYIGRKPITTYVNGEVDPLLRFFDLNEAYIQYKEKGKWKAELATFTKREDVSTPFMAKFIKESYGLTPTKALDLATTLYSIYANTYNMQVDLGLGQYFDECTLKYYWENENLKNYLEKGPSNMGQDLPTNIAFALLRDFIDKSDAALQSGDVSADLRFAHAETIIPFASLLDLLTWGRQTDQLNTVSKFWKDECIAPMAANIQWIFYKGEENQPILVKMLYNEKAIPFPTGSNERPYYRWEDVKDFYEQILQGINIPNTPSVVEQVKFYTAN</sequence>
<evidence type="ECO:0000313" key="15">
    <source>
        <dbReference type="Proteomes" id="UP001169242"/>
    </source>
</evidence>
<dbReference type="PANTHER" id="PTHR20963">
    <property type="entry name" value="MULTIPLE INOSITOL POLYPHOSPHATE PHOSPHATASE-RELATED"/>
    <property type="match status" value="1"/>
</dbReference>